<keyword evidence="2" id="KW-1185">Reference proteome</keyword>
<proteinExistence type="predicted"/>
<sequence length="101" mass="11053">MEIGTTLGMSVKTAAAVTTAATTVAGPQADTGRDARTECSRPLRRQSEIDHVLATARTEIEHRRQRSWCRETAASTWCCLLRPARSASRASQRGAPSRSRR</sequence>
<evidence type="ECO:0000313" key="2">
    <source>
        <dbReference type="Proteomes" id="UP001189429"/>
    </source>
</evidence>
<evidence type="ECO:0000313" key="1">
    <source>
        <dbReference type="EMBL" id="CAK0846284.1"/>
    </source>
</evidence>
<organism evidence="1 2">
    <name type="scientific">Prorocentrum cordatum</name>
    <dbReference type="NCBI Taxonomy" id="2364126"/>
    <lineage>
        <taxon>Eukaryota</taxon>
        <taxon>Sar</taxon>
        <taxon>Alveolata</taxon>
        <taxon>Dinophyceae</taxon>
        <taxon>Prorocentrales</taxon>
        <taxon>Prorocentraceae</taxon>
        <taxon>Prorocentrum</taxon>
    </lineage>
</organism>
<name>A0ABN9TK10_9DINO</name>
<accession>A0ABN9TK10</accession>
<comment type="caution">
    <text evidence="1">The sequence shown here is derived from an EMBL/GenBank/DDBJ whole genome shotgun (WGS) entry which is preliminary data.</text>
</comment>
<dbReference type="EMBL" id="CAUYUJ010014814">
    <property type="protein sequence ID" value="CAK0846284.1"/>
    <property type="molecule type" value="Genomic_DNA"/>
</dbReference>
<protein>
    <submittedName>
        <fullName evidence="1">Uncharacterized protein</fullName>
    </submittedName>
</protein>
<gene>
    <name evidence="1" type="ORF">PCOR1329_LOCUS39837</name>
</gene>
<dbReference type="Proteomes" id="UP001189429">
    <property type="component" value="Unassembled WGS sequence"/>
</dbReference>
<reference evidence="1" key="1">
    <citation type="submission" date="2023-10" db="EMBL/GenBank/DDBJ databases">
        <authorList>
            <person name="Chen Y."/>
            <person name="Shah S."/>
            <person name="Dougan E. K."/>
            <person name="Thang M."/>
            <person name="Chan C."/>
        </authorList>
    </citation>
    <scope>NUCLEOTIDE SEQUENCE [LARGE SCALE GENOMIC DNA]</scope>
</reference>